<dbReference type="GO" id="GO:0005737">
    <property type="term" value="C:cytoplasm"/>
    <property type="evidence" value="ECO:0007669"/>
    <property type="project" value="UniProtKB-SubCell"/>
</dbReference>
<dbReference type="EC" id="3.5.1.2" evidence="10"/>
<dbReference type="EMBL" id="FUWU01000025">
    <property type="protein sequence ID" value="SJZ78867.1"/>
    <property type="molecule type" value="Genomic_DNA"/>
</dbReference>
<dbReference type="HAMAP" id="MF_00278">
    <property type="entry name" value="HisH"/>
    <property type="match status" value="1"/>
</dbReference>
<evidence type="ECO:0000256" key="9">
    <source>
        <dbReference type="ARBA" id="ARBA00049534"/>
    </source>
</evidence>
<comment type="function">
    <text evidence="10">IGPS catalyzes the conversion of PRFAR and glutamine to IGP, AICAR and glutamate. The HisH subunit catalyzes the hydrolysis of glutamine to glutamate and ammonia as part of the synthesis of IGP and AICAR. The resulting ammonia molecule is channeled to the active site of HisF.</text>
</comment>
<evidence type="ECO:0000256" key="5">
    <source>
        <dbReference type="ARBA" id="ARBA00022962"/>
    </source>
</evidence>
<dbReference type="InterPro" id="IPR017926">
    <property type="entry name" value="GATASE"/>
</dbReference>
<comment type="subcellular location">
    <subcellularLocation>
        <location evidence="10">Cytoplasm</location>
    </subcellularLocation>
</comment>
<evidence type="ECO:0000256" key="7">
    <source>
        <dbReference type="ARBA" id="ARBA00023239"/>
    </source>
</evidence>
<keyword evidence="13" id="KW-0808">Transferase</keyword>
<dbReference type="Gene3D" id="3.40.50.880">
    <property type="match status" value="1"/>
</dbReference>
<dbReference type="PIRSF" id="PIRSF000495">
    <property type="entry name" value="Amidotransf_hisH"/>
    <property type="match status" value="1"/>
</dbReference>
<comment type="pathway">
    <text evidence="1 10">Amino-acid biosynthesis; L-histidine biosynthesis; L-histidine from 5-phospho-alpha-D-ribose 1-diphosphate: step 5/9.</text>
</comment>
<feature type="active site" description="Nucleophile" evidence="10 11">
    <location>
        <position position="81"/>
    </location>
</feature>
<dbReference type="CDD" id="cd01748">
    <property type="entry name" value="GATase1_IGP_Synthase"/>
    <property type="match status" value="1"/>
</dbReference>
<sequence>MERFIVVDYDAGNLTSVLNAFAHLGVAVKASRDPKEIAEADKLVFPGVGAAKSSMETLEKSGIGRAISQVVARKCPVLGICIGCQIILESSEEDGGVNTLGLIGGKAVRFREEAGIKIPHMGWNQVHFLQRHPIFDGIPDDSDFYFVHSFHPDEIRAENALAETTYGSQKFVSALGCENLVATQFHLEKSGDVGLQVLKNFSAWSGVC</sequence>
<evidence type="ECO:0000256" key="1">
    <source>
        <dbReference type="ARBA" id="ARBA00005091"/>
    </source>
</evidence>
<feature type="domain" description="Glutamine amidotransferase" evidence="12">
    <location>
        <begin position="6"/>
        <end position="201"/>
    </location>
</feature>
<evidence type="ECO:0000259" key="12">
    <source>
        <dbReference type="Pfam" id="PF00117"/>
    </source>
</evidence>
<evidence type="ECO:0000256" key="8">
    <source>
        <dbReference type="ARBA" id="ARBA00047838"/>
    </source>
</evidence>
<dbReference type="UniPathway" id="UPA00031">
    <property type="reaction ID" value="UER00010"/>
</dbReference>
<evidence type="ECO:0000256" key="3">
    <source>
        <dbReference type="ARBA" id="ARBA00022605"/>
    </source>
</evidence>
<evidence type="ECO:0000256" key="10">
    <source>
        <dbReference type="HAMAP-Rule" id="MF_00278"/>
    </source>
</evidence>
<dbReference type="PANTHER" id="PTHR42701:SF1">
    <property type="entry name" value="IMIDAZOLE GLYCEROL PHOSPHATE SYNTHASE SUBUNIT HISH"/>
    <property type="match status" value="1"/>
</dbReference>
<gene>
    <name evidence="10" type="primary">hisH</name>
    <name evidence="13" type="ORF">SAMN02745108_01602</name>
</gene>
<dbReference type="InterPro" id="IPR029062">
    <property type="entry name" value="Class_I_gatase-like"/>
</dbReference>
<dbReference type="PROSITE" id="PS51273">
    <property type="entry name" value="GATASE_TYPE_1"/>
    <property type="match status" value="1"/>
</dbReference>
<reference evidence="13 14" key="1">
    <citation type="submission" date="2017-02" db="EMBL/GenBank/DDBJ databases">
        <authorList>
            <person name="Peterson S.W."/>
        </authorList>
    </citation>
    <scope>NUCLEOTIDE SEQUENCE [LARGE SCALE GENOMIC DNA]</scope>
    <source>
        <strain evidence="13 14">ATCC 43854</strain>
    </source>
</reference>
<evidence type="ECO:0000256" key="11">
    <source>
        <dbReference type="PIRSR" id="PIRSR000495-1"/>
    </source>
</evidence>
<evidence type="ECO:0000313" key="13">
    <source>
        <dbReference type="EMBL" id="SJZ78867.1"/>
    </source>
</evidence>
<dbReference type="GO" id="GO:0000105">
    <property type="term" value="P:L-histidine biosynthetic process"/>
    <property type="evidence" value="ECO:0007669"/>
    <property type="project" value="UniProtKB-UniRule"/>
</dbReference>
<dbReference type="Pfam" id="PF00117">
    <property type="entry name" value="GATase"/>
    <property type="match status" value="1"/>
</dbReference>
<dbReference type="GO" id="GO:0004359">
    <property type="term" value="F:glutaminase activity"/>
    <property type="evidence" value="ECO:0007669"/>
    <property type="project" value="UniProtKB-EC"/>
</dbReference>
<dbReference type="AlphaFoldDB" id="A0A1T4NIK0"/>
<keyword evidence="10" id="KW-0963">Cytoplasm</keyword>
<keyword evidence="6 10" id="KW-0368">Histidine biosynthesis</keyword>
<keyword evidence="7 10" id="KW-0456">Lyase</keyword>
<dbReference type="InterPro" id="IPR010139">
    <property type="entry name" value="Imidazole-glycPsynth_HisH"/>
</dbReference>
<evidence type="ECO:0000256" key="6">
    <source>
        <dbReference type="ARBA" id="ARBA00023102"/>
    </source>
</evidence>
<comment type="subunit">
    <text evidence="2 10">Heterodimer of HisH and HisF.</text>
</comment>
<keyword evidence="5 10" id="KW-0315">Glutamine amidotransferase</keyword>
<organism evidence="13 14">
    <name type="scientific">Fibrobacter intestinalis</name>
    <dbReference type="NCBI Taxonomy" id="28122"/>
    <lineage>
        <taxon>Bacteria</taxon>
        <taxon>Pseudomonadati</taxon>
        <taxon>Fibrobacterota</taxon>
        <taxon>Fibrobacteria</taxon>
        <taxon>Fibrobacterales</taxon>
        <taxon>Fibrobacteraceae</taxon>
        <taxon>Fibrobacter</taxon>
    </lineage>
</organism>
<keyword evidence="3 10" id="KW-0028">Amino-acid biosynthesis</keyword>
<name>A0A1T4NIK0_9BACT</name>
<dbReference type="Proteomes" id="UP000190449">
    <property type="component" value="Unassembled WGS sequence"/>
</dbReference>
<dbReference type="STRING" id="28122.SAMN02745108_01602"/>
<evidence type="ECO:0000256" key="4">
    <source>
        <dbReference type="ARBA" id="ARBA00022801"/>
    </source>
</evidence>
<dbReference type="GO" id="GO:0000107">
    <property type="term" value="F:imidazoleglycerol-phosphate synthase activity"/>
    <property type="evidence" value="ECO:0007669"/>
    <property type="project" value="UniProtKB-UniRule"/>
</dbReference>
<comment type="catalytic activity">
    <reaction evidence="9 10">
        <text>L-glutamine + H2O = L-glutamate + NH4(+)</text>
        <dbReference type="Rhea" id="RHEA:15889"/>
        <dbReference type="ChEBI" id="CHEBI:15377"/>
        <dbReference type="ChEBI" id="CHEBI:28938"/>
        <dbReference type="ChEBI" id="CHEBI:29985"/>
        <dbReference type="ChEBI" id="CHEBI:58359"/>
        <dbReference type="EC" id="3.5.1.2"/>
    </reaction>
</comment>
<feature type="active site" evidence="10 11">
    <location>
        <position position="188"/>
    </location>
</feature>
<dbReference type="NCBIfam" id="TIGR01855">
    <property type="entry name" value="IMP_synth_hisH"/>
    <property type="match status" value="1"/>
</dbReference>
<dbReference type="SUPFAM" id="SSF52317">
    <property type="entry name" value="Class I glutamine amidotransferase-like"/>
    <property type="match status" value="1"/>
</dbReference>
<protein>
    <recommendedName>
        <fullName evidence="10">Imidazole glycerol phosphate synthase subunit HisH</fullName>
        <ecNumber evidence="10">4.3.2.10</ecNumber>
    </recommendedName>
    <alternativeName>
        <fullName evidence="10">IGP synthase glutaminase subunit</fullName>
        <ecNumber evidence="10">3.5.1.2</ecNumber>
    </alternativeName>
    <alternativeName>
        <fullName evidence="10">IGP synthase subunit HisH</fullName>
    </alternativeName>
    <alternativeName>
        <fullName evidence="10">ImGP synthase subunit HisH</fullName>
        <shortName evidence="10">IGPS subunit HisH</shortName>
    </alternativeName>
</protein>
<dbReference type="PANTHER" id="PTHR42701">
    <property type="entry name" value="IMIDAZOLE GLYCEROL PHOSPHATE SYNTHASE SUBUNIT HISH"/>
    <property type="match status" value="1"/>
</dbReference>
<evidence type="ECO:0000313" key="14">
    <source>
        <dbReference type="Proteomes" id="UP000190449"/>
    </source>
</evidence>
<proteinExistence type="inferred from homology"/>
<dbReference type="EC" id="4.3.2.10" evidence="10"/>
<evidence type="ECO:0000256" key="2">
    <source>
        <dbReference type="ARBA" id="ARBA00011152"/>
    </source>
</evidence>
<dbReference type="GO" id="GO:0016829">
    <property type="term" value="F:lyase activity"/>
    <property type="evidence" value="ECO:0007669"/>
    <property type="project" value="UniProtKB-KW"/>
</dbReference>
<feature type="active site" evidence="10 11">
    <location>
        <position position="186"/>
    </location>
</feature>
<comment type="catalytic activity">
    <reaction evidence="8 10">
        <text>5-[(5-phospho-1-deoxy-D-ribulos-1-ylimino)methylamino]-1-(5-phospho-beta-D-ribosyl)imidazole-4-carboxamide + L-glutamine = D-erythro-1-(imidazol-4-yl)glycerol 3-phosphate + 5-amino-1-(5-phospho-beta-D-ribosyl)imidazole-4-carboxamide + L-glutamate + H(+)</text>
        <dbReference type="Rhea" id="RHEA:24793"/>
        <dbReference type="ChEBI" id="CHEBI:15378"/>
        <dbReference type="ChEBI" id="CHEBI:29985"/>
        <dbReference type="ChEBI" id="CHEBI:58278"/>
        <dbReference type="ChEBI" id="CHEBI:58359"/>
        <dbReference type="ChEBI" id="CHEBI:58475"/>
        <dbReference type="ChEBI" id="CHEBI:58525"/>
        <dbReference type="EC" id="4.3.2.10"/>
    </reaction>
</comment>
<accession>A0A1T4NIK0</accession>
<dbReference type="RefSeq" id="WP_078776524.1">
    <property type="nucleotide sequence ID" value="NZ_FUWU01000025.1"/>
</dbReference>
<keyword evidence="4 10" id="KW-0378">Hydrolase</keyword>